<dbReference type="AlphaFoldDB" id="A0A377MA53"/>
<accession>A0A377MA53</accession>
<name>A0A377MA53_ENTCL</name>
<proteinExistence type="predicted"/>
<evidence type="ECO:0000313" key="2">
    <source>
        <dbReference type="Proteomes" id="UP000255106"/>
    </source>
</evidence>
<reference evidence="1 2" key="1">
    <citation type="submission" date="2018-06" db="EMBL/GenBank/DDBJ databases">
        <authorList>
            <consortium name="Pathogen Informatics"/>
            <person name="Doyle S."/>
        </authorList>
    </citation>
    <scope>NUCLEOTIDE SEQUENCE [LARGE SCALE GENOMIC DNA]</scope>
    <source>
        <strain evidence="1 2">NCTC10005</strain>
    </source>
</reference>
<sequence>MGPYATKIVKMWRKLGAWLWLFTQNLADFPDTAKKMLNMAEWWICLVMPPDEVEQIARF</sequence>
<dbReference type="InterPro" id="IPR027417">
    <property type="entry name" value="P-loop_NTPase"/>
</dbReference>
<organism evidence="1 2">
    <name type="scientific">Enterobacter cloacae</name>
    <dbReference type="NCBI Taxonomy" id="550"/>
    <lineage>
        <taxon>Bacteria</taxon>
        <taxon>Pseudomonadati</taxon>
        <taxon>Pseudomonadota</taxon>
        <taxon>Gammaproteobacteria</taxon>
        <taxon>Enterobacterales</taxon>
        <taxon>Enterobacteriaceae</taxon>
        <taxon>Enterobacter</taxon>
        <taxon>Enterobacter cloacae complex</taxon>
    </lineage>
</organism>
<dbReference type="Gene3D" id="3.40.50.300">
    <property type="entry name" value="P-loop containing nucleotide triphosphate hydrolases"/>
    <property type="match status" value="1"/>
</dbReference>
<dbReference type="EMBL" id="UGJB01000004">
    <property type="protein sequence ID" value="STQ14813.1"/>
    <property type="molecule type" value="Genomic_DNA"/>
</dbReference>
<evidence type="ECO:0000313" key="1">
    <source>
        <dbReference type="EMBL" id="STQ14813.1"/>
    </source>
</evidence>
<protein>
    <submittedName>
        <fullName evidence="1">Putative plasmid-like protein</fullName>
    </submittedName>
</protein>
<gene>
    <name evidence="1" type="ORF">NCTC10005_07684</name>
</gene>
<dbReference type="Proteomes" id="UP000255106">
    <property type="component" value="Unassembled WGS sequence"/>
</dbReference>